<name>A0ABN7HJT1_9BURK</name>
<dbReference type="Proteomes" id="UP000598032">
    <property type="component" value="Unassembled WGS sequence"/>
</dbReference>
<feature type="region of interest" description="Disordered" evidence="1">
    <location>
        <begin position="29"/>
        <end position="63"/>
    </location>
</feature>
<gene>
    <name evidence="3" type="ORF">LMG28140_01079</name>
</gene>
<reference evidence="3 4" key="1">
    <citation type="submission" date="2020-10" db="EMBL/GenBank/DDBJ databases">
        <authorList>
            <person name="Peeters C."/>
        </authorList>
    </citation>
    <scope>NUCLEOTIDE SEQUENCE [LARGE SCALE GENOMIC DNA]</scope>
    <source>
        <strain evidence="3 4">LMG 28140</strain>
    </source>
</reference>
<evidence type="ECO:0000259" key="2">
    <source>
        <dbReference type="Pfam" id="PF15648"/>
    </source>
</evidence>
<organism evidence="3 4">
    <name type="scientific">Paraburkholderia metrosideri</name>
    <dbReference type="NCBI Taxonomy" id="580937"/>
    <lineage>
        <taxon>Bacteria</taxon>
        <taxon>Pseudomonadati</taxon>
        <taxon>Pseudomonadota</taxon>
        <taxon>Betaproteobacteria</taxon>
        <taxon>Burkholderiales</taxon>
        <taxon>Burkholderiaceae</taxon>
        <taxon>Paraburkholderia</taxon>
    </lineage>
</organism>
<evidence type="ECO:0000313" key="3">
    <source>
        <dbReference type="EMBL" id="CAD6518347.1"/>
    </source>
</evidence>
<protein>
    <recommendedName>
        <fullName evidence="2">Tox-REase-5 domain-containing protein</fullName>
    </recommendedName>
</protein>
<evidence type="ECO:0000256" key="1">
    <source>
        <dbReference type="SAM" id="MobiDB-lite"/>
    </source>
</evidence>
<proteinExistence type="predicted"/>
<accession>A0ABN7HJT1</accession>
<sequence>MAGFLAPLLELAGLQVGIGSGVRVPGPVPVPVPGAPSSSGASADEIGSGTSELSKDRSRERVHERDCKCAPDKGAPVIRNWNMSAISRAYQDYVTGVYINSTEPMPAGTEWSFAGRDFDGFRSTLCQLEEAKAKYDQFFKPNGTPKRFFDAFSSSKIITQARAHNVIAAANTPAKIRWFFMQPKSYRYFSMQFRTKAPLVATEYKPMLLD</sequence>
<evidence type="ECO:0000313" key="4">
    <source>
        <dbReference type="Proteomes" id="UP000598032"/>
    </source>
</evidence>
<dbReference type="InterPro" id="IPR028904">
    <property type="entry name" value="Tox-REase-5_dom"/>
</dbReference>
<dbReference type="RefSeq" id="WP_201641244.1">
    <property type="nucleotide sequence ID" value="NZ_CAJHCP010000002.1"/>
</dbReference>
<dbReference type="EMBL" id="CAJHCP010000002">
    <property type="protein sequence ID" value="CAD6518347.1"/>
    <property type="molecule type" value="Genomic_DNA"/>
</dbReference>
<comment type="caution">
    <text evidence="3">The sequence shown here is derived from an EMBL/GenBank/DDBJ whole genome shotgun (WGS) entry which is preliminary data.</text>
</comment>
<feature type="domain" description="Tox-REase-5" evidence="2">
    <location>
        <begin position="87"/>
        <end position="183"/>
    </location>
</feature>
<dbReference type="Pfam" id="PF15648">
    <property type="entry name" value="Tox-REase-5"/>
    <property type="match status" value="1"/>
</dbReference>
<keyword evidence="4" id="KW-1185">Reference proteome</keyword>
<feature type="compositionally biased region" description="Basic and acidic residues" evidence="1">
    <location>
        <begin position="53"/>
        <end position="63"/>
    </location>
</feature>